<keyword evidence="2" id="KW-0648">Protein biosynthesis</keyword>
<evidence type="ECO:0000256" key="2">
    <source>
        <dbReference type="ARBA" id="ARBA00022917"/>
    </source>
</evidence>
<dbReference type="Pfam" id="PF01765">
    <property type="entry name" value="RRF"/>
    <property type="match status" value="1"/>
</dbReference>
<proteinExistence type="inferred from homology"/>
<reference evidence="5 6" key="1">
    <citation type="journal article" date="2016" name="Nat. Commun.">
        <title>Thousands of microbial genomes shed light on interconnected biogeochemical processes in an aquifer system.</title>
        <authorList>
            <person name="Anantharaman K."/>
            <person name="Brown C.T."/>
            <person name="Hug L.A."/>
            <person name="Sharon I."/>
            <person name="Castelle C.J."/>
            <person name="Probst A.J."/>
            <person name="Thomas B.C."/>
            <person name="Singh A."/>
            <person name="Wilkins M.J."/>
            <person name="Karaoz U."/>
            <person name="Brodie E.L."/>
            <person name="Williams K.H."/>
            <person name="Hubbard S.S."/>
            <person name="Banfield J.F."/>
        </authorList>
    </citation>
    <scope>NUCLEOTIDE SEQUENCE [LARGE SCALE GENOMIC DNA]</scope>
</reference>
<protein>
    <submittedName>
        <fullName evidence="5">Ribosome recycling factor</fullName>
    </submittedName>
</protein>
<dbReference type="GO" id="GO:0006412">
    <property type="term" value="P:translation"/>
    <property type="evidence" value="ECO:0007669"/>
    <property type="project" value="UniProtKB-KW"/>
</dbReference>
<dbReference type="NCBIfam" id="TIGR00496">
    <property type="entry name" value="frr"/>
    <property type="match status" value="1"/>
</dbReference>
<dbReference type="PANTHER" id="PTHR20982">
    <property type="entry name" value="RIBOSOME RECYCLING FACTOR"/>
    <property type="match status" value="1"/>
</dbReference>
<dbReference type="PANTHER" id="PTHR20982:SF3">
    <property type="entry name" value="MITOCHONDRIAL RIBOSOME RECYCLING FACTOR PSEUDO 1"/>
    <property type="match status" value="1"/>
</dbReference>
<dbReference type="InterPro" id="IPR023584">
    <property type="entry name" value="Ribosome_recyc_fac_dom"/>
</dbReference>
<dbReference type="EMBL" id="MHTX01000024">
    <property type="protein sequence ID" value="OHA68041.1"/>
    <property type="molecule type" value="Genomic_DNA"/>
</dbReference>
<organism evidence="5 6">
    <name type="scientific">Candidatus Wildermuthbacteria bacterium RIFCSPHIGHO2_02_FULL_47_17</name>
    <dbReference type="NCBI Taxonomy" id="1802452"/>
    <lineage>
        <taxon>Bacteria</taxon>
        <taxon>Candidatus Wildermuthiibacteriota</taxon>
    </lineage>
</organism>
<comment type="similarity">
    <text evidence="1">Belongs to the RRF family.</text>
</comment>
<dbReference type="Gene3D" id="1.10.132.20">
    <property type="entry name" value="Ribosome-recycling factor"/>
    <property type="match status" value="1"/>
</dbReference>
<dbReference type="InterPro" id="IPR036191">
    <property type="entry name" value="RRF_sf"/>
</dbReference>
<dbReference type="Proteomes" id="UP000179258">
    <property type="component" value="Unassembled WGS sequence"/>
</dbReference>
<dbReference type="GO" id="GO:0043023">
    <property type="term" value="F:ribosomal large subunit binding"/>
    <property type="evidence" value="ECO:0007669"/>
    <property type="project" value="TreeGrafter"/>
</dbReference>
<dbReference type="SUPFAM" id="SSF55194">
    <property type="entry name" value="Ribosome recycling factor, RRF"/>
    <property type="match status" value="1"/>
</dbReference>
<dbReference type="InterPro" id="IPR002661">
    <property type="entry name" value="Ribosome_recyc_fac"/>
</dbReference>
<dbReference type="FunFam" id="3.30.1360.40:FF:000001">
    <property type="entry name" value="Ribosome-recycling factor"/>
    <property type="match status" value="1"/>
</dbReference>
<evidence type="ECO:0000259" key="4">
    <source>
        <dbReference type="Pfam" id="PF01765"/>
    </source>
</evidence>
<name>A0A1G2R7H6_9BACT</name>
<evidence type="ECO:0000313" key="5">
    <source>
        <dbReference type="EMBL" id="OHA68041.1"/>
    </source>
</evidence>
<dbReference type="Gene3D" id="3.30.1360.40">
    <property type="match status" value="1"/>
</dbReference>
<keyword evidence="3" id="KW-0175">Coiled coil</keyword>
<comment type="caution">
    <text evidence="5">The sequence shown here is derived from an EMBL/GenBank/DDBJ whole genome shotgun (WGS) entry which is preliminary data.</text>
</comment>
<evidence type="ECO:0000313" key="6">
    <source>
        <dbReference type="Proteomes" id="UP000179258"/>
    </source>
</evidence>
<gene>
    <name evidence="5" type="ORF">A3D59_03205</name>
</gene>
<accession>A0A1G2R7H6</accession>
<feature type="domain" description="Ribosome recycling factor" evidence="4">
    <location>
        <begin position="21"/>
        <end position="183"/>
    </location>
</feature>
<evidence type="ECO:0000256" key="3">
    <source>
        <dbReference type="SAM" id="Coils"/>
    </source>
</evidence>
<dbReference type="AlphaFoldDB" id="A0A1G2R7H6"/>
<feature type="coiled-coil region" evidence="3">
    <location>
        <begin position="115"/>
        <end position="178"/>
    </location>
</feature>
<evidence type="ECO:0000256" key="1">
    <source>
        <dbReference type="ARBA" id="ARBA00005912"/>
    </source>
</evidence>
<sequence length="185" mass="21093">MEAKESINKIKPELAKAVEFFESELAKVHTGRASVALVEDILVDCFGSKMPLKQLGSISCPEPRQILIQPWDKSSVEAIERAVIASGLGASPVVDKDVIRVALPVLTEEFRKNLMRTISEKAENTRQVIRRWREQAWKEIQDGAREGKIREDDKFRAKDELQELVDEYNKKIDEFSERKKKELGG</sequence>